<evidence type="ECO:0000256" key="1">
    <source>
        <dbReference type="SAM" id="MobiDB-lite"/>
    </source>
</evidence>
<reference evidence="2" key="1">
    <citation type="submission" date="2015-11" db="EMBL/GenBank/DDBJ databases">
        <title>De novo transcriptome assembly of four potential Pierce s Disease insect vectors from Arizona vineyards.</title>
        <authorList>
            <person name="Tassone E.E."/>
        </authorList>
    </citation>
    <scope>NUCLEOTIDE SEQUENCE</scope>
</reference>
<evidence type="ECO:0000313" key="2">
    <source>
        <dbReference type="EMBL" id="JAT22454.1"/>
    </source>
</evidence>
<proteinExistence type="predicted"/>
<feature type="non-terminal residue" evidence="2">
    <location>
        <position position="1"/>
    </location>
</feature>
<gene>
    <name evidence="2" type="ORF">g.353</name>
</gene>
<feature type="region of interest" description="Disordered" evidence="1">
    <location>
        <begin position="159"/>
        <end position="196"/>
    </location>
</feature>
<name>A0A1B6LFW7_9HEMI</name>
<organism evidence="2">
    <name type="scientific">Graphocephala atropunctata</name>
    <dbReference type="NCBI Taxonomy" id="36148"/>
    <lineage>
        <taxon>Eukaryota</taxon>
        <taxon>Metazoa</taxon>
        <taxon>Ecdysozoa</taxon>
        <taxon>Arthropoda</taxon>
        <taxon>Hexapoda</taxon>
        <taxon>Insecta</taxon>
        <taxon>Pterygota</taxon>
        <taxon>Neoptera</taxon>
        <taxon>Paraneoptera</taxon>
        <taxon>Hemiptera</taxon>
        <taxon>Auchenorrhyncha</taxon>
        <taxon>Membracoidea</taxon>
        <taxon>Cicadellidae</taxon>
        <taxon>Cicadellinae</taxon>
        <taxon>Cicadellini</taxon>
        <taxon>Graphocephala</taxon>
    </lineage>
</organism>
<accession>A0A1B6LFW7</accession>
<feature type="region of interest" description="Disordered" evidence="1">
    <location>
        <begin position="99"/>
        <end position="147"/>
    </location>
</feature>
<dbReference type="EMBL" id="GEBQ01017523">
    <property type="protein sequence ID" value="JAT22454.1"/>
    <property type="molecule type" value="Transcribed_RNA"/>
</dbReference>
<dbReference type="AlphaFoldDB" id="A0A1B6LFW7"/>
<sequence>QLPVQFSTEVDPLIEPYPIELSPEEDKKFDDVIDLVGDSVEEGFDDLIDQVNDFDDMMNTDDLDNDITSGNEGIYTSFQMAMRNPFDFTEYNTSGYEDVIPPRPSAAKPIIRPDLNESVTDDVLPPLPPKRVRKSPPSKNLPPVPEGKKLNIFQKLFSSKRKDKSRKNSISSTGSRKSLVEEKSVVENPEPEGDDVTLTEAEHYALYTAFAPHATASEFDETSFYYSPVEGHTQIVK</sequence>
<protein>
    <submittedName>
        <fullName evidence="2">Uncharacterized protein</fullName>
    </submittedName>
</protein>